<evidence type="ECO:0000256" key="3">
    <source>
        <dbReference type="ARBA" id="ARBA00022692"/>
    </source>
</evidence>
<sequence length="493" mass="54328">MASNSGKSGVCEIESIDFDGQTPTGLPSHPDTHLSEKEQREQERRLIRIIDFQLIPWLCLLYLLSFLDRTNIGNAKIAGLQADLKMTNKQWNAALAIFFVSYSVFEPASNVLLKRLRPSRYIPAIMILCGVACTCQGLVNNFSGLCAARWFLGLFEAGLFPGCQFYLSCWYKRSEFGIRSAVFFSAAAIAGSFGGLLAAAISKIHGVGGRPGWAWIFILEGLLTIVIGFASFRMVHDFPQEATFLSEDDKTRLLYRLRKDLQASAEHESFKWTYVWASLRDPFTYLATLIYVGGGGGLYAFSLFLPTILAELGYSTTTAQLMSVPPYAAAALLTIAIGWIGDKTRRRGYCGVAVASLAIIGFSLLLSDVKTPVKYAATFLAAMGIYPIIPNSVSWLANNTEGMYKRGFTLGFAMCFANIQGVAVSNVYRGMDAPRFILGHSMVMGYVCLGTFAGSALYYILLRRENNLRKAGARNHLIEGKQDSEIRLMGDKK</sequence>
<dbReference type="FunFam" id="1.20.1250.20:FF:000013">
    <property type="entry name" value="MFS general substrate transporter"/>
    <property type="match status" value="1"/>
</dbReference>
<evidence type="ECO:0000256" key="6">
    <source>
        <dbReference type="SAM" id="MobiDB-lite"/>
    </source>
</evidence>
<feature type="transmembrane region" description="Helical" evidence="7">
    <location>
        <begin position="324"/>
        <end position="341"/>
    </location>
</feature>
<dbReference type="GO" id="GO:0022857">
    <property type="term" value="F:transmembrane transporter activity"/>
    <property type="evidence" value="ECO:0007669"/>
    <property type="project" value="InterPro"/>
</dbReference>
<comment type="caution">
    <text evidence="9">The sequence shown here is derived from an EMBL/GenBank/DDBJ whole genome shotgun (WGS) entry which is preliminary data.</text>
</comment>
<keyword evidence="4 7" id="KW-1133">Transmembrane helix</keyword>
<feature type="transmembrane region" description="Helical" evidence="7">
    <location>
        <begin position="408"/>
        <end position="428"/>
    </location>
</feature>
<accession>A0A072NV01</accession>
<evidence type="ECO:0000256" key="5">
    <source>
        <dbReference type="ARBA" id="ARBA00023136"/>
    </source>
</evidence>
<proteinExistence type="predicted"/>
<name>A0A072NV01_9EURO</name>
<evidence type="ECO:0000259" key="8">
    <source>
        <dbReference type="PROSITE" id="PS50850"/>
    </source>
</evidence>
<dbReference type="SUPFAM" id="SSF103473">
    <property type="entry name" value="MFS general substrate transporter"/>
    <property type="match status" value="1"/>
</dbReference>
<feature type="transmembrane region" description="Helical" evidence="7">
    <location>
        <begin position="151"/>
        <end position="169"/>
    </location>
</feature>
<dbReference type="InterPro" id="IPR020846">
    <property type="entry name" value="MFS_dom"/>
</dbReference>
<dbReference type="PANTHER" id="PTHR43791:SF19">
    <property type="entry name" value="TRANSPORTER, PUTATIVE (AFU_ORTHOLOGUE AFUA_1G01812)-RELATED"/>
    <property type="match status" value="1"/>
</dbReference>
<dbReference type="InterPro" id="IPR011701">
    <property type="entry name" value="MFS"/>
</dbReference>
<feature type="transmembrane region" description="Helical" evidence="7">
    <location>
        <begin position="373"/>
        <end position="396"/>
    </location>
</feature>
<feature type="transmembrane region" description="Helical" evidence="7">
    <location>
        <begin position="348"/>
        <end position="367"/>
    </location>
</feature>
<evidence type="ECO:0000256" key="4">
    <source>
        <dbReference type="ARBA" id="ARBA00022989"/>
    </source>
</evidence>
<feature type="transmembrane region" description="Helical" evidence="7">
    <location>
        <begin position="213"/>
        <end position="232"/>
    </location>
</feature>
<protein>
    <recommendedName>
        <fullName evidence="8">Major facilitator superfamily (MFS) profile domain-containing protein</fullName>
    </recommendedName>
</protein>
<dbReference type="Gene3D" id="1.20.1250.20">
    <property type="entry name" value="MFS general substrate transporter like domains"/>
    <property type="match status" value="2"/>
</dbReference>
<feature type="domain" description="Major facilitator superfamily (MFS) profile" evidence="8">
    <location>
        <begin position="54"/>
        <end position="467"/>
    </location>
</feature>
<dbReference type="GeneID" id="25287484"/>
<evidence type="ECO:0000256" key="1">
    <source>
        <dbReference type="ARBA" id="ARBA00004141"/>
    </source>
</evidence>
<keyword evidence="5 7" id="KW-0472">Membrane</keyword>
<feature type="transmembrane region" description="Helical" evidence="7">
    <location>
        <begin position="181"/>
        <end position="201"/>
    </location>
</feature>
<dbReference type="AlphaFoldDB" id="A0A072NV01"/>
<feature type="transmembrane region" description="Helical" evidence="7">
    <location>
        <begin position="120"/>
        <end position="139"/>
    </location>
</feature>
<reference evidence="9 10" key="1">
    <citation type="submission" date="2013-03" db="EMBL/GenBank/DDBJ databases">
        <title>The Genome Sequence of Exophiala aquamarina CBS 119918.</title>
        <authorList>
            <consortium name="The Broad Institute Genomics Platform"/>
            <person name="Cuomo C."/>
            <person name="de Hoog S."/>
            <person name="Gorbushina A."/>
            <person name="Walker B."/>
            <person name="Young S.K."/>
            <person name="Zeng Q."/>
            <person name="Gargeya S."/>
            <person name="Fitzgerald M."/>
            <person name="Haas B."/>
            <person name="Abouelleil A."/>
            <person name="Allen A.W."/>
            <person name="Alvarado L."/>
            <person name="Arachchi H.M."/>
            <person name="Berlin A.M."/>
            <person name="Chapman S.B."/>
            <person name="Gainer-Dewar J."/>
            <person name="Goldberg J."/>
            <person name="Griggs A."/>
            <person name="Gujja S."/>
            <person name="Hansen M."/>
            <person name="Howarth C."/>
            <person name="Imamovic A."/>
            <person name="Ireland A."/>
            <person name="Larimer J."/>
            <person name="McCowan C."/>
            <person name="Murphy C."/>
            <person name="Pearson M."/>
            <person name="Poon T.W."/>
            <person name="Priest M."/>
            <person name="Roberts A."/>
            <person name="Saif S."/>
            <person name="Shea T."/>
            <person name="Sisk P."/>
            <person name="Sykes S."/>
            <person name="Wortman J."/>
            <person name="Nusbaum C."/>
            <person name="Birren B."/>
        </authorList>
    </citation>
    <scope>NUCLEOTIDE SEQUENCE [LARGE SCALE GENOMIC DNA]</scope>
    <source>
        <strain evidence="9 10">CBS 119918</strain>
    </source>
</reference>
<evidence type="ECO:0000313" key="10">
    <source>
        <dbReference type="Proteomes" id="UP000027920"/>
    </source>
</evidence>
<dbReference type="GO" id="GO:0016020">
    <property type="term" value="C:membrane"/>
    <property type="evidence" value="ECO:0007669"/>
    <property type="project" value="UniProtKB-SubCell"/>
</dbReference>
<dbReference type="EMBL" id="AMGV01000024">
    <property type="protein sequence ID" value="KEF51441.1"/>
    <property type="molecule type" value="Genomic_DNA"/>
</dbReference>
<dbReference type="InterPro" id="IPR036259">
    <property type="entry name" value="MFS_trans_sf"/>
</dbReference>
<dbReference type="Proteomes" id="UP000027920">
    <property type="component" value="Unassembled WGS sequence"/>
</dbReference>
<dbReference type="Pfam" id="PF07690">
    <property type="entry name" value="MFS_1"/>
    <property type="match status" value="1"/>
</dbReference>
<dbReference type="RefSeq" id="XP_013254031.1">
    <property type="nucleotide sequence ID" value="XM_013398577.1"/>
</dbReference>
<feature type="transmembrane region" description="Helical" evidence="7">
    <location>
        <begin position="46"/>
        <end position="64"/>
    </location>
</feature>
<comment type="subcellular location">
    <subcellularLocation>
        <location evidence="1">Membrane</location>
        <topology evidence="1">Multi-pass membrane protein</topology>
    </subcellularLocation>
</comment>
<dbReference type="FunFam" id="1.20.1250.20:FF:000034">
    <property type="entry name" value="MFS general substrate transporter"/>
    <property type="match status" value="1"/>
</dbReference>
<dbReference type="PANTHER" id="PTHR43791">
    <property type="entry name" value="PERMEASE-RELATED"/>
    <property type="match status" value="1"/>
</dbReference>
<organism evidence="9 10">
    <name type="scientific">Exophiala aquamarina CBS 119918</name>
    <dbReference type="NCBI Taxonomy" id="1182545"/>
    <lineage>
        <taxon>Eukaryota</taxon>
        <taxon>Fungi</taxon>
        <taxon>Dikarya</taxon>
        <taxon>Ascomycota</taxon>
        <taxon>Pezizomycotina</taxon>
        <taxon>Eurotiomycetes</taxon>
        <taxon>Chaetothyriomycetidae</taxon>
        <taxon>Chaetothyriales</taxon>
        <taxon>Herpotrichiellaceae</taxon>
        <taxon>Exophiala</taxon>
    </lineage>
</organism>
<feature type="transmembrane region" description="Helical" evidence="7">
    <location>
        <begin position="283"/>
        <end position="304"/>
    </location>
</feature>
<feature type="region of interest" description="Disordered" evidence="6">
    <location>
        <begin position="18"/>
        <end position="38"/>
    </location>
</feature>
<keyword evidence="10" id="KW-1185">Reference proteome</keyword>
<keyword evidence="2" id="KW-0813">Transport</keyword>
<dbReference type="VEuPathDB" id="FungiDB:A1O9_12590"/>
<feature type="transmembrane region" description="Helical" evidence="7">
    <location>
        <begin position="440"/>
        <end position="461"/>
    </location>
</feature>
<dbReference type="OrthoDB" id="2962993at2759"/>
<keyword evidence="3 7" id="KW-0812">Transmembrane</keyword>
<evidence type="ECO:0000256" key="2">
    <source>
        <dbReference type="ARBA" id="ARBA00022448"/>
    </source>
</evidence>
<feature type="transmembrane region" description="Helical" evidence="7">
    <location>
        <begin position="93"/>
        <end position="113"/>
    </location>
</feature>
<dbReference type="HOGENOM" id="CLU_001265_0_1_1"/>
<evidence type="ECO:0000313" key="9">
    <source>
        <dbReference type="EMBL" id="KEF51441.1"/>
    </source>
</evidence>
<evidence type="ECO:0000256" key="7">
    <source>
        <dbReference type="SAM" id="Phobius"/>
    </source>
</evidence>
<gene>
    <name evidence="9" type="ORF">A1O9_12590</name>
</gene>
<dbReference type="PROSITE" id="PS50850">
    <property type="entry name" value="MFS"/>
    <property type="match status" value="1"/>
</dbReference>